<dbReference type="AlphaFoldDB" id="A0A081AVQ7"/>
<sequence>MPLYIFVMGDDSGVQQYNNSTNLTVDPTSTVRDWG</sequence>
<evidence type="ECO:0000313" key="2">
    <source>
        <dbReference type="Proteomes" id="UP000028582"/>
    </source>
</evidence>
<organism evidence="1 2">
    <name type="scientific">Phytophthora nicotianae P1976</name>
    <dbReference type="NCBI Taxonomy" id="1317066"/>
    <lineage>
        <taxon>Eukaryota</taxon>
        <taxon>Sar</taxon>
        <taxon>Stramenopiles</taxon>
        <taxon>Oomycota</taxon>
        <taxon>Peronosporomycetes</taxon>
        <taxon>Peronosporales</taxon>
        <taxon>Peronosporaceae</taxon>
        <taxon>Phytophthora</taxon>
    </lineage>
</organism>
<dbReference type="Proteomes" id="UP000028582">
    <property type="component" value="Unassembled WGS sequence"/>
</dbReference>
<evidence type="ECO:0000313" key="1">
    <source>
        <dbReference type="EMBL" id="ETO82968.1"/>
    </source>
</evidence>
<name>A0A081AVQ7_PHYNI</name>
<reference evidence="1 2" key="1">
    <citation type="submission" date="2013-11" db="EMBL/GenBank/DDBJ databases">
        <title>The Genome Sequence of Phytophthora parasitica P1976.</title>
        <authorList>
            <consortium name="The Broad Institute Genomics Platform"/>
            <person name="Russ C."/>
            <person name="Tyler B."/>
            <person name="Panabieres F."/>
            <person name="Shan W."/>
            <person name="Tripathy S."/>
            <person name="Grunwald N."/>
            <person name="Machado M."/>
            <person name="Johnson C.S."/>
            <person name="Walker B."/>
            <person name="Young S."/>
            <person name="Zeng Q."/>
            <person name="Gargeya S."/>
            <person name="Fitzgerald M."/>
            <person name="Haas B."/>
            <person name="Abouelleil A."/>
            <person name="Allen A.W."/>
            <person name="Alvarado L."/>
            <person name="Arachchi H.M."/>
            <person name="Berlin A.M."/>
            <person name="Chapman S.B."/>
            <person name="Gainer-Dewar J."/>
            <person name="Goldberg J."/>
            <person name="Griggs A."/>
            <person name="Gujja S."/>
            <person name="Hansen M."/>
            <person name="Howarth C."/>
            <person name="Imamovic A."/>
            <person name="Ireland A."/>
            <person name="Larimer J."/>
            <person name="McCowan C."/>
            <person name="Murphy C."/>
            <person name="Pearson M."/>
            <person name="Poon T.W."/>
            <person name="Priest M."/>
            <person name="Roberts A."/>
            <person name="Saif S."/>
            <person name="Shea T."/>
            <person name="Sisk P."/>
            <person name="Sykes S."/>
            <person name="Wortman J."/>
            <person name="Nusbaum C."/>
            <person name="Birren B."/>
        </authorList>
    </citation>
    <scope>NUCLEOTIDE SEQUENCE [LARGE SCALE GENOMIC DNA]</scope>
    <source>
        <strain evidence="1 2">P1976</strain>
    </source>
</reference>
<proteinExistence type="predicted"/>
<comment type="caution">
    <text evidence="1">The sequence shown here is derived from an EMBL/GenBank/DDBJ whole genome shotgun (WGS) entry which is preliminary data.</text>
</comment>
<gene>
    <name evidence="1" type="ORF">F444_02946</name>
</gene>
<dbReference type="EMBL" id="ANJA01000590">
    <property type="protein sequence ID" value="ETO82968.1"/>
    <property type="molecule type" value="Genomic_DNA"/>
</dbReference>
<accession>A0A081AVQ7</accession>
<protein>
    <submittedName>
        <fullName evidence="1">Uncharacterized protein</fullName>
    </submittedName>
</protein>